<proteinExistence type="predicted"/>
<keyword evidence="1" id="KW-0472">Membrane</keyword>
<gene>
    <name evidence="2" type="ORF">IBG24_15000</name>
</gene>
<reference evidence="2" key="1">
    <citation type="submission" date="2020-09" db="EMBL/GenBank/DDBJ databases">
        <title>Novel species in genus Aeromicrobium.</title>
        <authorList>
            <person name="Zhang G."/>
        </authorList>
    </citation>
    <scope>NUCLEOTIDE SEQUENCE</scope>
    <source>
        <strain evidence="2">Zg-636</strain>
    </source>
</reference>
<comment type="caution">
    <text evidence="2">The sequence shown here is derived from an EMBL/GenBank/DDBJ whole genome shotgun (WGS) entry which is preliminary data.</text>
</comment>
<feature type="transmembrane region" description="Helical" evidence="1">
    <location>
        <begin position="52"/>
        <end position="73"/>
    </location>
</feature>
<name>A0A8I0EWM9_9ACTN</name>
<keyword evidence="1" id="KW-0812">Transmembrane</keyword>
<protein>
    <submittedName>
        <fullName evidence="2">Uncharacterized protein</fullName>
    </submittedName>
</protein>
<evidence type="ECO:0000313" key="3">
    <source>
        <dbReference type="Proteomes" id="UP000620591"/>
    </source>
</evidence>
<evidence type="ECO:0000313" key="2">
    <source>
        <dbReference type="EMBL" id="MBC9227624.1"/>
    </source>
</evidence>
<sequence length="218" mass="24280">MKTMLKRTAWLAAIACTFGIGWICGFAAHDFEQWTILPAKHWTPEWVTAIGQWAGVAGGLGAVVFAAAAWTASSGMLKLEYERDRSIENRELRNLVAWNIGPTGSSGTARTGDREYAWIMYKVEVKNEGRSPVYDLRVGLARQGVLPAEDTPDVQQVDLLLPQESKMLELSWEGKPPLLGDSDQTVSPWVSFTDVDERRWTHHRGRLTEGEGLPVARD</sequence>
<dbReference type="EMBL" id="JACTVM010000005">
    <property type="protein sequence ID" value="MBC9227624.1"/>
    <property type="molecule type" value="Genomic_DNA"/>
</dbReference>
<organism evidence="2 3">
    <name type="scientific">Aeromicrobium senzhongii</name>
    <dbReference type="NCBI Taxonomy" id="2663859"/>
    <lineage>
        <taxon>Bacteria</taxon>
        <taxon>Bacillati</taxon>
        <taxon>Actinomycetota</taxon>
        <taxon>Actinomycetes</taxon>
        <taxon>Propionibacteriales</taxon>
        <taxon>Nocardioidaceae</taxon>
        <taxon>Aeromicrobium</taxon>
    </lineage>
</organism>
<keyword evidence="1" id="KW-1133">Transmembrane helix</keyword>
<dbReference type="Proteomes" id="UP000620591">
    <property type="component" value="Unassembled WGS sequence"/>
</dbReference>
<accession>A0A8I0EWM9</accession>
<evidence type="ECO:0000256" key="1">
    <source>
        <dbReference type="SAM" id="Phobius"/>
    </source>
</evidence>
<dbReference type="AlphaFoldDB" id="A0A8I0EWM9"/>
<dbReference type="RefSeq" id="WP_187770073.1">
    <property type="nucleotide sequence ID" value="NZ_JACTVM010000005.1"/>
</dbReference>